<dbReference type="EMBL" id="SJPL01000001">
    <property type="protein sequence ID" value="TWT68504.1"/>
    <property type="molecule type" value="Genomic_DNA"/>
</dbReference>
<evidence type="ECO:0000313" key="2">
    <source>
        <dbReference type="Proteomes" id="UP000317238"/>
    </source>
</evidence>
<comment type="caution">
    <text evidence="1">The sequence shown here is derived from an EMBL/GenBank/DDBJ whole genome shotgun (WGS) entry which is preliminary data.</text>
</comment>
<dbReference type="RefSeq" id="WP_146438354.1">
    <property type="nucleotide sequence ID" value="NZ_SJPL01000001.1"/>
</dbReference>
<accession>A0A5C5Y022</accession>
<evidence type="ECO:0000313" key="1">
    <source>
        <dbReference type="EMBL" id="TWT68504.1"/>
    </source>
</evidence>
<protein>
    <submittedName>
        <fullName evidence="1">Uncharacterized protein</fullName>
    </submittedName>
</protein>
<gene>
    <name evidence="1" type="ORF">Pan14r_07500</name>
</gene>
<keyword evidence="2" id="KW-1185">Reference proteome</keyword>
<proteinExistence type="predicted"/>
<sequence>MAPKGRITGPVSHRQSDEFLTFLFHCNMSRPDPAEFKFNPLMLQAKQIVQPPRPTIVRCVISDEWTGTAKKGSELPACG</sequence>
<dbReference type="Proteomes" id="UP000317238">
    <property type="component" value="Unassembled WGS sequence"/>
</dbReference>
<organism evidence="1 2">
    <name type="scientific">Crateriforma conspicua</name>
    <dbReference type="NCBI Taxonomy" id="2527996"/>
    <lineage>
        <taxon>Bacteria</taxon>
        <taxon>Pseudomonadati</taxon>
        <taxon>Planctomycetota</taxon>
        <taxon>Planctomycetia</taxon>
        <taxon>Planctomycetales</taxon>
        <taxon>Planctomycetaceae</taxon>
        <taxon>Crateriforma</taxon>
    </lineage>
</organism>
<name>A0A5C5Y022_9PLAN</name>
<reference evidence="1 2" key="1">
    <citation type="submission" date="2019-02" db="EMBL/GenBank/DDBJ databases">
        <title>Deep-cultivation of Planctomycetes and their phenomic and genomic characterization uncovers novel biology.</title>
        <authorList>
            <person name="Wiegand S."/>
            <person name="Jogler M."/>
            <person name="Boedeker C."/>
            <person name="Pinto D."/>
            <person name="Vollmers J."/>
            <person name="Rivas-Marin E."/>
            <person name="Kohn T."/>
            <person name="Peeters S.H."/>
            <person name="Heuer A."/>
            <person name="Rast P."/>
            <person name="Oberbeckmann S."/>
            <person name="Bunk B."/>
            <person name="Jeske O."/>
            <person name="Meyerdierks A."/>
            <person name="Storesund J.E."/>
            <person name="Kallscheuer N."/>
            <person name="Luecker S."/>
            <person name="Lage O.M."/>
            <person name="Pohl T."/>
            <person name="Merkel B.J."/>
            <person name="Hornburger P."/>
            <person name="Mueller R.-W."/>
            <person name="Bruemmer F."/>
            <person name="Labrenz M."/>
            <person name="Spormann A.M."/>
            <person name="Op Den Camp H."/>
            <person name="Overmann J."/>
            <person name="Amann R."/>
            <person name="Jetten M.S.M."/>
            <person name="Mascher T."/>
            <person name="Medema M.H."/>
            <person name="Devos D.P."/>
            <person name="Kaster A.-K."/>
            <person name="Ovreas L."/>
            <person name="Rohde M."/>
            <person name="Galperin M.Y."/>
            <person name="Jogler C."/>
        </authorList>
    </citation>
    <scope>NUCLEOTIDE SEQUENCE [LARGE SCALE GENOMIC DNA]</scope>
    <source>
        <strain evidence="1 2">Pan14r</strain>
    </source>
</reference>
<dbReference type="AlphaFoldDB" id="A0A5C5Y022"/>